<comment type="caution">
    <text evidence="2">The sequence shown here is derived from an EMBL/GenBank/DDBJ whole genome shotgun (WGS) entry which is preliminary data.</text>
</comment>
<proteinExistence type="predicted"/>
<feature type="region of interest" description="Disordered" evidence="1">
    <location>
        <begin position="76"/>
        <end position="97"/>
    </location>
</feature>
<accession>A0A8J6KTC4</accession>
<evidence type="ECO:0000313" key="3">
    <source>
        <dbReference type="Proteomes" id="UP000710432"/>
    </source>
</evidence>
<dbReference type="EMBL" id="JAATJU010022769">
    <property type="protein sequence ID" value="KAH0509721.1"/>
    <property type="molecule type" value="Genomic_DNA"/>
</dbReference>
<dbReference type="GO" id="GO:0016567">
    <property type="term" value="P:protein ubiquitination"/>
    <property type="evidence" value="ECO:0007669"/>
    <property type="project" value="UniProtKB-UniPathway"/>
</dbReference>
<name>A0A8J6KTC4_MICOH</name>
<protein>
    <submittedName>
        <fullName evidence="2">E3 ubiquitin-protein ligase CBL-B</fullName>
    </submittedName>
</protein>
<evidence type="ECO:0000313" key="2">
    <source>
        <dbReference type="EMBL" id="KAH0509721.1"/>
    </source>
</evidence>
<gene>
    <name evidence="2" type="ORF">LTLLF_158750</name>
</gene>
<evidence type="ECO:0000256" key="1">
    <source>
        <dbReference type="SAM" id="MobiDB-lite"/>
    </source>
</evidence>
<dbReference type="UniPathway" id="UPA00143"/>
<reference evidence="2" key="1">
    <citation type="submission" date="2020-03" db="EMBL/GenBank/DDBJ databases">
        <title>Studies in the Genomics of Life Span.</title>
        <authorList>
            <person name="Glass D."/>
        </authorList>
    </citation>
    <scope>NUCLEOTIDE SEQUENCE</scope>
    <source>
        <strain evidence="2">LTLLF</strain>
        <tissue evidence="2">Muscle</tissue>
    </source>
</reference>
<feature type="compositionally biased region" description="Pro residues" evidence="1">
    <location>
        <begin position="9"/>
        <end position="31"/>
    </location>
</feature>
<dbReference type="AlphaFoldDB" id="A0A8J6KTC4"/>
<organism evidence="2 3">
    <name type="scientific">Microtus ochrogaster</name>
    <name type="common">Prairie vole</name>
    <dbReference type="NCBI Taxonomy" id="79684"/>
    <lineage>
        <taxon>Eukaryota</taxon>
        <taxon>Metazoa</taxon>
        <taxon>Chordata</taxon>
        <taxon>Craniata</taxon>
        <taxon>Vertebrata</taxon>
        <taxon>Euteleostomi</taxon>
        <taxon>Mammalia</taxon>
        <taxon>Eutheria</taxon>
        <taxon>Euarchontoglires</taxon>
        <taxon>Glires</taxon>
        <taxon>Rodentia</taxon>
        <taxon>Myomorpha</taxon>
        <taxon>Muroidea</taxon>
        <taxon>Cricetidae</taxon>
        <taxon>Arvicolinae</taxon>
        <taxon>Microtus</taxon>
    </lineage>
</organism>
<dbReference type="Proteomes" id="UP000710432">
    <property type="component" value="Unassembled WGS sequence"/>
</dbReference>
<feature type="region of interest" description="Disordered" evidence="1">
    <location>
        <begin position="1"/>
        <end position="47"/>
    </location>
</feature>
<sequence>MVRKQDKPLPAPPPPLRDPPPPPERPPPIPPENRLSRHFHQGESVPCRDQPMPLEAWCPRDAFGTNQVMGCRILGDGSPKPGVTANSNLNGRHSRMGSDQVLMRKHRRHDLPSEGAKVIQSAVQKLGKQLAEGSNGRLCVQCEPWDSVKFD</sequence>